<feature type="transmembrane region" description="Helical" evidence="5">
    <location>
        <begin position="78"/>
        <end position="100"/>
    </location>
</feature>
<keyword evidence="3 5" id="KW-1133">Transmembrane helix</keyword>
<dbReference type="GO" id="GO:0016887">
    <property type="term" value="F:ATP hydrolysis activity"/>
    <property type="evidence" value="ECO:0007669"/>
    <property type="project" value="InterPro"/>
</dbReference>
<evidence type="ECO:0000313" key="8">
    <source>
        <dbReference type="Proteomes" id="UP000799757"/>
    </source>
</evidence>
<dbReference type="Gene3D" id="1.20.1560.10">
    <property type="entry name" value="ABC transporter type 1, transmembrane domain"/>
    <property type="match status" value="1"/>
</dbReference>
<dbReference type="PROSITE" id="PS50929">
    <property type="entry name" value="ABC_TM1F"/>
    <property type="match status" value="1"/>
</dbReference>
<dbReference type="Pfam" id="PF00664">
    <property type="entry name" value="ABC_membrane"/>
    <property type="match status" value="1"/>
</dbReference>
<reference evidence="7" key="1">
    <citation type="journal article" date="2020" name="Stud. Mycol.">
        <title>101 Dothideomycetes genomes: a test case for predicting lifestyles and emergence of pathogens.</title>
        <authorList>
            <person name="Haridas S."/>
            <person name="Albert R."/>
            <person name="Binder M."/>
            <person name="Bloem J."/>
            <person name="Labutti K."/>
            <person name="Salamov A."/>
            <person name="Andreopoulos B."/>
            <person name="Baker S."/>
            <person name="Barry K."/>
            <person name="Bills G."/>
            <person name="Bluhm B."/>
            <person name="Cannon C."/>
            <person name="Castanera R."/>
            <person name="Culley D."/>
            <person name="Daum C."/>
            <person name="Ezra D."/>
            <person name="Gonzalez J."/>
            <person name="Henrissat B."/>
            <person name="Kuo A."/>
            <person name="Liang C."/>
            <person name="Lipzen A."/>
            <person name="Lutzoni F."/>
            <person name="Magnuson J."/>
            <person name="Mondo S."/>
            <person name="Nolan M."/>
            <person name="Ohm R."/>
            <person name="Pangilinan J."/>
            <person name="Park H.-J."/>
            <person name="Ramirez L."/>
            <person name="Alfaro M."/>
            <person name="Sun H."/>
            <person name="Tritt A."/>
            <person name="Yoshinaga Y."/>
            <person name="Zwiers L.-H."/>
            <person name="Turgeon B."/>
            <person name="Goodwin S."/>
            <person name="Spatafora J."/>
            <person name="Crous P."/>
            <person name="Grigoriev I."/>
        </authorList>
    </citation>
    <scope>NUCLEOTIDE SEQUENCE</scope>
    <source>
        <strain evidence="7">CBS 109.77</strain>
    </source>
</reference>
<feature type="transmembrane region" description="Helical" evidence="5">
    <location>
        <begin position="39"/>
        <end position="58"/>
    </location>
</feature>
<evidence type="ECO:0000259" key="6">
    <source>
        <dbReference type="PROSITE" id="PS50929"/>
    </source>
</evidence>
<proteinExistence type="predicted"/>
<dbReference type="GO" id="GO:0140359">
    <property type="term" value="F:ABC-type transporter activity"/>
    <property type="evidence" value="ECO:0007669"/>
    <property type="project" value="InterPro"/>
</dbReference>
<feature type="transmembrane region" description="Helical" evidence="5">
    <location>
        <begin position="303"/>
        <end position="321"/>
    </location>
</feature>
<dbReference type="SUPFAM" id="SSF52540">
    <property type="entry name" value="P-loop containing nucleoside triphosphate hydrolases"/>
    <property type="match status" value="1"/>
</dbReference>
<accession>A0A6A6WPR2</accession>
<gene>
    <name evidence="7" type="ORF">K505DRAFT_400526</name>
</gene>
<dbReference type="Pfam" id="PF00005">
    <property type="entry name" value="ABC_tran"/>
    <property type="match status" value="1"/>
</dbReference>
<dbReference type="PANTHER" id="PTHR24221:SF503">
    <property type="entry name" value="MITOCHONDRIAL POTASSIUM CHANNEL ATP-BINDING SUBUNIT"/>
    <property type="match status" value="1"/>
</dbReference>
<feature type="transmembrane region" description="Helical" evidence="5">
    <location>
        <begin position="112"/>
        <end position="131"/>
    </location>
</feature>
<dbReference type="InterPro" id="IPR011527">
    <property type="entry name" value="ABC1_TM_dom"/>
</dbReference>
<comment type="subcellular location">
    <subcellularLocation>
        <location evidence="1">Membrane</location>
        <topology evidence="1">Multi-pass membrane protein</topology>
    </subcellularLocation>
</comment>
<evidence type="ECO:0000256" key="1">
    <source>
        <dbReference type="ARBA" id="ARBA00004141"/>
    </source>
</evidence>
<evidence type="ECO:0000256" key="3">
    <source>
        <dbReference type="ARBA" id="ARBA00022989"/>
    </source>
</evidence>
<evidence type="ECO:0000313" key="7">
    <source>
        <dbReference type="EMBL" id="KAF2785933.1"/>
    </source>
</evidence>
<dbReference type="Proteomes" id="UP000799757">
    <property type="component" value="Unassembled WGS sequence"/>
</dbReference>
<organism evidence="7 8">
    <name type="scientific">Melanomma pulvis-pyrius CBS 109.77</name>
    <dbReference type="NCBI Taxonomy" id="1314802"/>
    <lineage>
        <taxon>Eukaryota</taxon>
        <taxon>Fungi</taxon>
        <taxon>Dikarya</taxon>
        <taxon>Ascomycota</taxon>
        <taxon>Pezizomycotina</taxon>
        <taxon>Dothideomycetes</taxon>
        <taxon>Pleosporomycetidae</taxon>
        <taxon>Pleosporales</taxon>
        <taxon>Melanommataceae</taxon>
        <taxon>Melanomma</taxon>
    </lineage>
</organism>
<dbReference type="InterPro" id="IPR036640">
    <property type="entry name" value="ABC1_TM_sf"/>
</dbReference>
<evidence type="ECO:0000256" key="2">
    <source>
        <dbReference type="ARBA" id="ARBA00022692"/>
    </source>
</evidence>
<feature type="transmembrane region" description="Helical" evidence="5">
    <location>
        <begin position="393"/>
        <end position="412"/>
    </location>
</feature>
<dbReference type="PANTHER" id="PTHR24221">
    <property type="entry name" value="ATP-BINDING CASSETTE SUB-FAMILY B"/>
    <property type="match status" value="1"/>
</dbReference>
<dbReference type="GO" id="GO:0005524">
    <property type="term" value="F:ATP binding"/>
    <property type="evidence" value="ECO:0007669"/>
    <property type="project" value="InterPro"/>
</dbReference>
<keyword evidence="8" id="KW-1185">Reference proteome</keyword>
<protein>
    <recommendedName>
        <fullName evidence="6">ABC transmembrane type-1 domain-containing protein</fullName>
    </recommendedName>
</protein>
<dbReference type="GO" id="GO:0016020">
    <property type="term" value="C:membrane"/>
    <property type="evidence" value="ECO:0007669"/>
    <property type="project" value="UniProtKB-SubCell"/>
</dbReference>
<dbReference type="InterPro" id="IPR027417">
    <property type="entry name" value="P-loop_NTPase"/>
</dbReference>
<feature type="transmembrane region" description="Helical" evidence="5">
    <location>
        <begin position="243"/>
        <end position="265"/>
    </location>
</feature>
<dbReference type="OrthoDB" id="6500128at2759"/>
<dbReference type="InterPro" id="IPR003439">
    <property type="entry name" value="ABC_transporter-like_ATP-bd"/>
</dbReference>
<sequence>MSSWIFELISTTSSKSSSITSPIVSMTTDHQLDSSALRLLSYIHPLIVGLFYLVALRYSLYTFQRATSLGIMRRRITLLFMLILSFSYLAEAVYYAYLGLISGNQAAPRHAVIYVVGATMVWTPFTTALFMTSSSLWPYFGTFMIDCLLHVAHCLTISLLPTQEYLITLRLGMSVARTIVSFGLLCATLLPGQTENFTDEEVAPLLGNTHEQGQIHGRTSWIVYVKRYAVFLPYLWPKEDPVLPVWFAVRIVIVILGRIFTFAIARQEGTLTDVILSKRLPRKDLAWWITLHYLDVGSKRHEFGIHIVSIVLTLVIAYFWLGVLLTTWVNPIRRIWTEASRTRSQISVKSISLHSTITYFNRVEFERDRYEKAVAVTMAAFLHYVPRLYTGQAIQGVLVLIGYCLATTVVLWRIASGHNSIGAFVTFLRYWNSITRLLKTITRSYQSITSMLVDAGRLLQLLGLTSAVVDPEPARELDIISSEVRFQDVDFAYDIRKPLLRGVSFNAKPGAKIALVSKTGSGKSSILNLLFRCYNVNEGSITIDGQDVRSVTLRSLREAFGIVQQKGVTNPT</sequence>
<dbReference type="InterPro" id="IPR039421">
    <property type="entry name" value="Type_1_exporter"/>
</dbReference>
<evidence type="ECO:0000256" key="4">
    <source>
        <dbReference type="ARBA" id="ARBA00023136"/>
    </source>
</evidence>
<dbReference type="AlphaFoldDB" id="A0A6A6WPR2"/>
<name>A0A6A6WPR2_9PLEO</name>
<dbReference type="EMBL" id="MU002601">
    <property type="protein sequence ID" value="KAF2785933.1"/>
    <property type="molecule type" value="Genomic_DNA"/>
</dbReference>
<dbReference type="Gene3D" id="3.40.50.300">
    <property type="entry name" value="P-loop containing nucleotide triphosphate hydrolases"/>
    <property type="match status" value="1"/>
</dbReference>
<keyword evidence="2 5" id="KW-0812">Transmembrane</keyword>
<evidence type="ECO:0000256" key="5">
    <source>
        <dbReference type="SAM" id="Phobius"/>
    </source>
</evidence>
<feature type="transmembrane region" description="Helical" evidence="5">
    <location>
        <begin position="137"/>
        <end position="160"/>
    </location>
</feature>
<feature type="domain" description="ABC transmembrane type-1" evidence="6">
    <location>
        <begin position="310"/>
        <end position="450"/>
    </location>
</feature>
<dbReference type="SUPFAM" id="SSF90123">
    <property type="entry name" value="ABC transporter transmembrane region"/>
    <property type="match status" value="1"/>
</dbReference>
<keyword evidence="4 5" id="KW-0472">Membrane</keyword>